<dbReference type="PROSITE" id="PS51375">
    <property type="entry name" value="PPR"/>
    <property type="match status" value="1"/>
</dbReference>
<evidence type="ECO:0000256" key="3">
    <source>
        <dbReference type="ARBA" id="ARBA00022989"/>
    </source>
</evidence>
<feature type="transmembrane region" description="Helical" evidence="7">
    <location>
        <begin position="379"/>
        <end position="396"/>
    </location>
</feature>
<dbReference type="InterPro" id="IPR011990">
    <property type="entry name" value="TPR-like_helical_dom_sf"/>
</dbReference>
<gene>
    <name evidence="8" type="ORF">PGLA1383_LOCUS46587</name>
</gene>
<feature type="transmembrane region" description="Helical" evidence="7">
    <location>
        <begin position="438"/>
        <end position="459"/>
    </location>
</feature>
<feature type="transmembrane region" description="Helical" evidence="7">
    <location>
        <begin position="497"/>
        <end position="514"/>
    </location>
</feature>
<dbReference type="PANTHER" id="PTHR30238:SF0">
    <property type="entry name" value="THYLAKOID MEMBRANE PROTEIN TERC, CHLOROPLASTIC"/>
    <property type="match status" value="1"/>
</dbReference>
<feature type="transmembrane region" description="Helical" evidence="7">
    <location>
        <begin position="561"/>
        <end position="583"/>
    </location>
</feature>
<evidence type="ECO:0000256" key="5">
    <source>
        <dbReference type="PROSITE-ProRule" id="PRU00708"/>
    </source>
</evidence>
<dbReference type="EMBL" id="CAJNNV010029819">
    <property type="protein sequence ID" value="CAE8630195.1"/>
    <property type="molecule type" value="Genomic_DNA"/>
</dbReference>
<organism evidence="8 9">
    <name type="scientific">Polarella glacialis</name>
    <name type="common">Dinoflagellate</name>
    <dbReference type="NCBI Taxonomy" id="89957"/>
    <lineage>
        <taxon>Eukaryota</taxon>
        <taxon>Sar</taxon>
        <taxon>Alveolata</taxon>
        <taxon>Dinophyceae</taxon>
        <taxon>Suessiales</taxon>
        <taxon>Suessiaceae</taxon>
        <taxon>Polarella</taxon>
    </lineage>
</organism>
<protein>
    <submittedName>
        <fullName evidence="8">Uncharacterized protein</fullName>
    </submittedName>
</protein>
<feature type="repeat" description="PPR" evidence="5">
    <location>
        <begin position="24"/>
        <end position="60"/>
    </location>
</feature>
<feature type="transmembrane region" description="Helical" evidence="7">
    <location>
        <begin position="628"/>
        <end position="647"/>
    </location>
</feature>
<keyword evidence="2 7" id="KW-0812">Transmembrane</keyword>
<evidence type="ECO:0000256" key="2">
    <source>
        <dbReference type="ARBA" id="ARBA00022692"/>
    </source>
</evidence>
<evidence type="ECO:0000256" key="7">
    <source>
        <dbReference type="SAM" id="Phobius"/>
    </source>
</evidence>
<keyword evidence="3 7" id="KW-1133">Transmembrane helix</keyword>
<name>A0A813GY18_POLGL</name>
<proteinExistence type="predicted"/>
<feature type="transmembrane region" description="Helical" evidence="7">
    <location>
        <begin position="595"/>
        <end position="616"/>
    </location>
</feature>
<keyword evidence="9" id="KW-1185">Reference proteome</keyword>
<comment type="subcellular location">
    <subcellularLocation>
        <location evidence="1">Membrane</location>
        <topology evidence="1">Multi-pass membrane protein</topology>
    </subcellularLocation>
</comment>
<dbReference type="AlphaFoldDB" id="A0A813GY18"/>
<comment type="caution">
    <text evidence="8">The sequence shown here is derived from an EMBL/GenBank/DDBJ whole genome shotgun (WGS) entry which is preliminary data.</text>
</comment>
<feature type="non-terminal residue" evidence="8">
    <location>
        <position position="1"/>
    </location>
</feature>
<evidence type="ECO:0000313" key="8">
    <source>
        <dbReference type="EMBL" id="CAE8630195.1"/>
    </source>
</evidence>
<dbReference type="OrthoDB" id="417520at2759"/>
<feature type="transmembrane region" description="Helical" evidence="7">
    <location>
        <begin position="653"/>
        <end position="671"/>
    </location>
</feature>
<dbReference type="InterPro" id="IPR002885">
    <property type="entry name" value="PPR_rpt"/>
</dbReference>
<evidence type="ECO:0000313" key="9">
    <source>
        <dbReference type="Proteomes" id="UP000654075"/>
    </source>
</evidence>
<evidence type="ECO:0000256" key="1">
    <source>
        <dbReference type="ARBA" id="ARBA00004141"/>
    </source>
</evidence>
<feature type="transmembrane region" description="Helical" evidence="7">
    <location>
        <begin position="471"/>
        <end position="491"/>
    </location>
</feature>
<reference evidence="8" key="1">
    <citation type="submission" date="2021-02" db="EMBL/GenBank/DDBJ databases">
        <authorList>
            <person name="Dougan E. K."/>
            <person name="Rhodes N."/>
            <person name="Thang M."/>
            <person name="Chan C."/>
        </authorList>
    </citation>
    <scope>NUCLEOTIDE SEQUENCE</scope>
</reference>
<feature type="region of interest" description="Disordered" evidence="6">
    <location>
        <begin position="131"/>
        <end position="172"/>
    </location>
</feature>
<dbReference type="PANTHER" id="PTHR30238">
    <property type="entry name" value="MEMBRANE BOUND PREDICTED REDOX MODULATOR"/>
    <property type="match status" value="1"/>
</dbReference>
<keyword evidence="4 7" id="KW-0472">Membrane</keyword>
<dbReference type="Gene3D" id="1.25.40.10">
    <property type="entry name" value="Tetratricopeptide repeat domain"/>
    <property type="match status" value="1"/>
</dbReference>
<sequence length="706" mass="77643">VTMTEYWLQQMEGSVSGKASERPNLAHFTQLLHACARSRPPDPEAAARAFRRLVAAGLKPDDVSLGALALALGADGLHKATQLCKELGVSGAKTRVQRAVRTRDATSPRAKDAQLRLTLVAPVSLACSRSKTGAAAGDAKQGASGGKDDALGPHSLAGKAVSDDGDCQIKSPTGVTAVGRQITNNDDRKGKVGVTLPIYQLLEPVQQAAAHESQQGSSRPRAVASICHWSPAAGPGRKLRSRALKRTLRALARLPLDLRVLLVTNRVETLAEGLSPGQAGGPIWETVSFTSDDALIATDLLVEQVVPGSFVAISAHFERMWHQIHDPDDFELQEVWWWLRDMFTRDDEKEAQDPFRKQRMGNVTQEEFRNRGTGHLDKMILSATVCILVLIDFAFFQNLNIEGFRGHAAMVCFWVFIGLAYNAMIFELHGKYAGIEWFSGYALEWLLSMDNLFVFHLIFKVYGTPKEVIHKALFCGIFGAVLSRMCFFAVITSLLKFVHWIRFVFGILLIYSGVQAAQEDDEPEVADTAPMRFLKACLGPRLVDQYDTEGKGVFMFCGNKLYFTLLLPVIFCLEVTDLLFALDSVTAKSAQIPDYWISVSSSVLAMFGLRAMFFIIQDLVDCFDMLKYGLCFILVFIGLELMISDYVKLSPQVVLIVILSVFLVCAAGSTAKRLKEVEREQGEVDCPKGAAKHAQGLLEGGESRIS</sequence>
<dbReference type="Pfam" id="PF03741">
    <property type="entry name" value="TerC"/>
    <property type="match status" value="1"/>
</dbReference>
<evidence type="ECO:0000256" key="4">
    <source>
        <dbReference type="ARBA" id="ARBA00023136"/>
    </source>
</evidence>
<dbReference type="InterPro" id="IPR005496">
    <property type="entry name" value="Integral_membrane_TerC"/>
</dbReference>
<dbReference type="Proteomes" id="UP000654075">
    <property type="component" value="Unassembled WGS sequence"/>
</dbReference>
<evidence type="ECO:0000256" key="6">
    <source>
        <dbReference type="SAM" id="MobiDB-lite"/>
    </source>
</evidence>
<accession>A0A813GY18</accession>
<dbReference type="GO" id="GO:0016020">
    <property type="term" value="C:membrane"/>
    <property type="evidence" value="ECO:0007669"/>
    <property type="project" value="UniProtKB-SubCell"/>
</dbReference>
<feature type="transmembrane region" description="Helical" evidence="7">
    <location>
        <begin position="408"/>
        <end position="426"/>
    </location>
</feature>